<organism evidence="1 2">
    <name type="scientific">Salinimicrobium oceani</name>
    <dbReference type="NCBI Taxonomy" id="2722702"/>
    <lineage>
        <taxon>Bacteria</taxon>
        <taxon>Pseudomonadati</taxon>
        <taxon>Bacteroidota</taxon>
        <taxon>Flavobacteriia</taxon>
        <taxon>Flavobacteriales</taxon>
        <taxon>Flavobacteriaceae</taxon>
        <taxon>Salinimicrobium</taxon>
    </lineage>
</organism>
<accession>A0ABX1D1A2</accession>
<dbReference type="PANTHER" id="PTHR42866:SF1">
    <property type="entry name" value="SPORE COAT POLYSACCHARIDE BIOSYNTHESIS PROTEIN SPSF"/>
    <property type="match status" value="1"/>
</dbReference>
<keyword evidence="2" id="KW-1185">Reference proteome</keyword>
<dbReference type="Proteomes" id="UP000703674">
    <property type="component" value="Unassembled WGS sequence"/>
</dbReference>
<dbReference type="Gene3D" id="3.90.550.10">
    <property type="entry name" value="Spore Coat Polysaccharide Biosynthesis Protein SpsA, Chain A"/>
    <property type="match status" value="1"/>
</dbReference>
<dbReference type="EMBL" id="JAAVJR010000005">
    <property type="protein sequence ID" value="NJW53429.1"/>
    <property type="molecule type" value="Genomic_DNA"/>
</dbReference>
<dbReference type="Pfam" id="PF02348">
    <property type="entry name" value="CTP_transf_3"/>
    <property type="match status" value="1"/>
</dbReference>
<protein>
    <recommendedName>
        <fullName evidence="3">Spore coat polysaccharide biosynthesis protein SpsF</fullName>
    </recommendedName>
</protein>
<evidence type="ECO:0000313" key="2">
    <source>
        <dbReference type="Proteomes" id="UP000703674"/>
    </source>
</evidence>
<dbReference type="InterPro" id="IPR003329">
    <property type="entry name" value="Cytidylyl_trans"/>
</dbReference>
<comment type="caution">
    <text evidence="1">The sequence shown here is derived from an EMBL/GenBank/DDBJ whole genome shotgun (WGS) entry which is preliminary data.</text>
</comment>
<gene>
    <name evidence="1" type="ORF">HC175_10900</name>
</gene>
<proteinExistence type="predicted"/>
<reference evidence="1 2" key="1">
    <citation type="submission" date="2020-03" db="EMBL/GenBank/DDBJ databases">
        <title>Salinimicrobium sp. nov, isolated from SCS.</title>
        <authorList>
            <person name="Cao W.R."/>
        </authorList>
    </citation>
    <scope>NUCLEOTIDE SEQUENCE [LARGE SCALE GENOMIC DNA]</scope>
    <source>
        <strain evidence="2">J15B91</strain>
    </source>
</reference>
<dbReference type="RefSeq" id="WP_168138524.1">
    <property type="nucleotide sequence ID" value="NZ_JAAVJR010000005.1"/>
</dbReference>
<name>A0ABX1D1A2_9FLAO</name>
<sequence>MSGKTGIIIQARMSSSRLPGKSLMKIGGHPLIWYVVRRAELLDLPVVVCTSTDPTDDPLCNFLEQEEIDFFRGDLHNVLERYINTAEKFGFENIIRVTGDNPLFDYEFLQGNLDLFDRYSYVDGIYENGLIKGAGFEFVKLEELKKIQCPDKEQAEHVTLSLRQSHHENSLFTRLQPRLHDKFRDKIVLTCDYPQDLMLLKEIFSFFHYRTNIRMQEVIRFFCKDPESFKKNTEFLQ</sequence>
<dbReference type="PANTHER" id="PTHR42866">
    <property type="entry name" value="3-DEOXY-MANNO-OCTULOSONATE CYTIDYLYLTRANSFERASE"/>
    <property type="match status" value="1"/>
</dbReference>
<dbReference type="InterPro" id="IPR029044">
    <property type="entry name" value="Nucleotide-diphossugar_trans"/>
</dbReference>
<evidence type="ECO:0008006" key="3">
    <source>
        <dbReference type="Google" id="ProtNLM"/>
    </source>
</evidence>
<evidence type="ECO:0000313" key="1">
    <source>
        <dbReference type="EMBL" id="NJW53429.1"/>
    </source>
</evidence>
<dbReference type="SUPFAM" id="SSF53448">
    <property type="entry name" value="Nucleotide-diphospho-sugar transferases"/>
    <property type="match status" value="1"/>
</dbReference>